<feature type="compositionally biased region" description="Basic and acidic residues" evidence="1">
    <location>
        <begin position="819"/>
        <end position="834"/>
    </location>
</feature>
<dbReference type="STRING" id="5454.A0A163GSK3"/>
<dbReference type="InterPro" id="IPR038921">
    <property type="entry name" value="YOR389W-like"/>
</dbReference>
<dbReference type="EMBL" id="JYNV01000145">
    <property type="protein sequence ID" value="KZM24993.1"/>
    <property type="molecule type" value="Genomic_DNA"/>
</dbReference>
<feature type="domain" description="C2H2-type" evidence="2">
    <location>
        <begin position="188"/>
        <end position="216"/>
    </location>
</feature>
<dbReference type="PANTHER" id="PTHR35204">
    <property type="entry name" value="YALI0A21131P"/>
    <property type="match status" value="1"/>
</dbReference>
<dbReference type="AlphaFoldDB" id="A0A163GSK3"/>
<feature type="region of interest" description="Disordered" evidence="1">
    <location>
        <begin position="112"/>
        <end position="146"/>
    </location>
</feature>
<reference evidence="3 4" key="1">
    <citation type="journal article" date="2016" name="Sci. Rep.">
        <title>Draft genome sequencing and secretome analysis of fungal phytopathogen Ascochyta rabiei provides insight into the necrotrophic effector repertoire.</title>
        <authorList>
            <person name="Verma S."/>
            <person name="Gazara R.K."/>
            <person name="Nizam S."/>
            <person name="Parween S."/>
            <person name="Chattopadhyay D."/>
            <person name="Verma P.K."/>
        </authorList>
    </citation>
    <scope>NUCLEOTIDE SEQUENCE [LARGE SCALE GENOMIC DNA]</scope>
    <source>
        <strain evidence="3 4">ArDII</strain>
    </source>
</reference>
<organism evidence="3 4">
    <name type="scientific">Didymella rabiei</name>
    <name type="common">Chickpea ascochyta blight fungus</name>
    <name type="synonym">Mycosphaerella rabiei</name>
    <dbReference type="NCBI Taxonomy" id="5454"/>
    <lineage>
        <taxon>Eukaryota</taxon>
        <taxon>Fungi</taxon>
        <taxon>Dikarya</taxon>
        <taxon>Ascomycota</taxon>
        <taxon>Pezizomycotina</taxon>
        <taxon>Dothideomycetes</taxon>
        <taxon>Pleosporomycetidae</taxon>
        <taxon>Pleosporales</taxon>
        <taxon>Pleosporineae</taxon>
        <taxon>Didymellaceae</taxon>
        <taxon>Ascochyta</taxon>
    </lineage>
</organism>
<dbReference type="InterPro" id="IPR013087">
    <property type="entry name" value="Znf_C2H2_type"/>
</dbReference>
<evidence type="ECO:0000313" key="4">
    <source>
        <dbReference type="Proteomes" id="UP000076837"/>
    </source>
</evidence>
<evidence type="ECO:0000313" key="3">
    <source>
        <dbReference type="EMBL" id="KZM24993.1"/>
    </source>
</evidence>
<dbReference type="PANTHER" id="PTHR35204:SF1">
    <property type="entry name" value="ENTEROTOXIN"/>
    <property type="match status" value="1"/>
</dbReference>
<protein>
    <recommendedName>
        <fullName evidence="2">C2H2-type domain-containing protein</fullName>
    </recommendedName>
</protein>
<feature type="compositionally biased region" description="Basic and acidic residues" evidence="1">
    <location>
        <begin position="406"/>
        <end position="430"/>
    </location>
</feature>
<gene>
    <name evidence="3" type="ORF">ST47_g3842</name>
</gene>
<evidence type="ECO:0000259" key="2">
    <source>
        <dbReference type="SMART" id="SM00355"/>
    </source>
</evidence>
<feature type="domain" description="C2H2-type" evidence="2">
    <location>
        <begin position="158"/>
        <end position="184"/>
    </location>
</feature>
<sequence>MVLLAPEESMGAISPFSTCQSPPSIMYSPPLHQMAHPIPTTLCSNGPIYTQPHYRPVMNSPYPPHNPWSSQTMSMPPVSSYSYPPFTSMTAGPVLAPDASLFPHYFVGSRTSRSHSTSSSGGMGLPSSAPSERTPPRSLSPTSPDLRAYGFPNKNGTWSCAYPGCTSRAVFTRGCDLRKHHKRHSKNYFCRHSECPQATGGGFSSKKDLARHEAKHNPGVLCEYGGCDRVFSRVDNMGLQWLAFEPEHAFIFARPREGSGGPPPGEGEDHPDGNGPAMKDMSHDGDGWDHHGPPPDHDHDLPPPPPHHTDEDREHRRPPPGHERRPPPLPCNGTERFPPGQHHEHGPPPPPDREHGPHKGGPHREHGPPPPLPTGHIYRPYPPPPRKDRPYKGPERPSHPKNHHGPPTDDGKRLPTKHRDPPPVHEDHRNYFESIELRSNLKRRVQQPLREAISQDKEPVGYLHTYVPKHHLRLLYIDGLSAGKTANGTLDSQDRLLLNLTAEDIGGPMGGEHKRAQGLCELAATIWENKVDGILRLEGGFEIILCNFENHLERTDVVSVTAEGRRKRGPMGNWQYIKAITSRYHGIGGNRVHIDYDKFVSVFAQGNIKGLWDNDVQSDHRMPRLTNVSPTILHKIKDDVTALILSKDWQDDKGTDWQATTDMILSRYSHPLHRIATHTSFRTDKNELATYLTSLLKPFIDTTARNASLETSRCTSQLLPPLPSLFTSPGAVAPLAHRALHAVQSRICDTLLTALSIASAPPPTPHSRFSATHAAHAADAVELVGELVLWLQWTSWKECGACADDEVCFVPIWPRGSVEDHKSPRCRGQGEVEGRGGYWGVRRRRRPPPPTKEKNKGWAG</sequence>
<feature type="compositionally biased region" description="Low complexity" evidence="1">
    <location>
        <begin position="130"/>
        <end position="144"/>
    </location>
</feature>
<dbReference type="Proteomes" id="UP000076837">
    <property type="component" value="Unassembled WGS sequence"/>
</dbReference>
<feature type="region of interest" description="Disordered" evidence="1">
    <location>
        <begin position="819"/>
        <end position="860"/>
    </location>
</feature>
<dbReference type="SMART" id="SM00355">
    <property type="entry name" value="ZnF_C2H2"/>
    <property type="match status" value="2"/>
</dbReference>
<feature type="region of interest" description="Disordered" evidence="1">
    <location>
        <begin position="254"/>
        <end position="430"/>
    </location>
</feature>
<proteinExistence type="predicted"/>
<name>A0A163GSK3_DIDRA</name>
<feature type="compositionally biased region" description="Basic and acidic residues" evidence="1">
    <location>
        <begin position="280"/>
        <end position="326"/>
    </location>
</feature>
<keyword evidence="4" id="KW-1185">Reference proteome</keyword>
<evidence type="ECO:0000256" key="1">
    <source>
        <dbReference type="SAM" id="MobiDB-lite"/>
    </source>
</evidence>
<comment type="caution">
    <text evidence="3">The sequence shown here is derived from an EMBL/GenBank/DDBJ whole genome shotgun (WGS) entry which is preliminary data.</text>
</comment>
<feature type="compositionally biased region" description="Basic and acidic residues" evidence="1">
    <location>
        <begin position="341"/>
        <end position="367"/>
    </location>
</feature>
<feature type="compositionally biased region" description="Basic and acidic residues" evidence="1">
    <location>
        <begin position="385"/>
        <end position="398"/>
    </location>
</feature>
<feature type="compositionally biased region" description="Basic and acidic residues" evidence="1">
    <location>
        <begin position="851"/>
        <end position="860"/>
    </location>
</feature>
<accession>A0A163GSK3</accession>